<evidence type="ECO:0000259" key="1">
    <source>
        <dbReference type="PROSITE" id="PS50055"/>
    </source>
</evidence>
<feature type="non-terminal residue" evidence="3">
    <location>
        <position position="1"/>
    </location>
</feature>
<name>A0A8J5R319_9HYME</name>
<evidence type="ECO:0000313" key="4">
    <source>
        <dbReference type="Proteomes" id="UP000729913"/>
    </source>
</evidence>
<feature type="domain" description="Tyrosine-protein phosphatase" evidence="1">
    <location>
        <begin position="1"/>
        <end position="106"/>
    </location>
</feature>
<dbReference type="PROSITE" id="PS50055">
    <property type="entry name" value="TYR_PHOSPHATASE_PTP"/>
    <property type="match status" value="1"/>
</dbReference>
<dbReference type="SMART" id="SM00404">
    <property type="entry name" value="PTPc_motif"/>
    <property type="match status" value="1"/>
</dbReference>
<evidence type="ECO:0000313" key="3">
    <source>
        <dbReference type="EMBL" id="KAG8039247.1"/>
    </source>
</evidence>
<dbReference type="Pfam" id="PF00102">
    <property type="entry name" value="Y_phosphatase"/>
    <property type="match status" value="1"/>
</dbReference>
<protein>
    <submittedName>
        <fullName evidence="3">Uncharacterized protein</fullName>
    </submittedName>
</protein>
<dbReference type="PROSITE" id="PS50056">
    <property type="entry name" value="TYR_PHOSPHATASE_2"/>
    <property type="match status" value="1"/>
</dbReference>
<dbReference type="AlphaFoldDB" id="A0A8J5R319"/>
<gene>
    <name evidence="3" type="ORF">G9C98_003554</name>
</gene>
<dbReference type="OrthoDB" id="8609993at2759"/>
<organism evidence="3 4">
    <name type="scientific">Cotesia typhae</name>
    <dbReference type="NCBI Taxonomy" id="2053667"/>
    <lineage>
        <taxon>Eukaryota</taxon>
        <taxon>Metazoa</taxon>
        <taxon>Ecdysozoa</taxon>
        <taxon>Arthropoda</taxon>
        <taxon>Hexapoda</taxon>
        <taxon>Insecta</taxon>
        <taxon>Pterygota</taxon>
        <taxon>Neoptera</taxon>
        <taxon>Endopterygota</taxon>
        <taxon>Hymenoptera</taxon>
        <taxon>Apocrita</taxon>
        <taxon>Ichneumonoidea</taxon>
        <taxon>Braconidae</taxon>
        <taxon>Microgastrinae</taxon>
        <taxon>Cotesia</taxon>
    </lineage>
</organism>
<accession>A0A8J5R319</accession>
<keyword evidence="4" id="KW-1185">Reference proteome</keyword>
<dbReference type="InterPro" id="IPR050348">
    <property type="entry name" value="Protein-Tyr_Phosphatase"/>
</dbReference>
<reference evidence="3" key="1">
    <citation type="submission" date="2020-03" db="EMBL/GenBank/DDBJ databases">
        <authorList>
            <person name="Chebbi M.A."/>
            <person name="Drezen J.M."/>
        </authorList>
    </citation>
    <scope>NUCLEOTIDE SEQUENCE</scope>
    <source>
        <tissue evidence="3">Whole body</tissue>
    </source>
</reference>
<proteinExistence type="predicted"/>
<dbReference type="Proteomes" id="UP000729913">
    <property type="component" value="Unassembled WGS sequence"/>
</dbReference>
<comment type="caution">
    <text evidence="3">The sequence shown here is derived from an EMBL/GenBank/DDBJ whole genome shotgun (WGS) entry which is preliminary data.</text>
</comment>
<dbReference type="InterPro" id="IPR000242">
    <property type="entry name" value="PTP_cat"/>
</dbReference>
<evidence type="ECO:0000259" key="2">
    <source>
        <dbReference type="PROSITE" id="PS50056"/>
    </source>
</evidence>
<dbReference type="InterPro" id="IPR000387">
    <property type="entry name" value="Tyr_Pase_dom"/>
</dbReference>
<dbReference type="GO" id="GO:0048666">
    <property type="term" value="P:neuron development"/>
    <property type="evidence" value="ECO:0007669"/>
    <property type="project" value="UniProtKB-ARBA"/>
</dbReference>
<dbReference type="InterPro" id="IPR003595">
    <property type="entry name" value="Tyr_Pase_cat"/>
</dbReference>
<dbReference type="EMBL" id="JAAOIC020000039">
    <property type="protein sequence ID" value="KAG8039247.1"/>
    <property type="molecule type" value="Genomic_DNA"/>
</dbReference>
<feature type="domain" description="Tyrosine specific protein phosphatases" evidence="2">
    <location>
        <begin position="41"/>
        <end position="97"/>
    </location>
</feature>
<dbReference type="GO" id="GO:0004725">
    <property type="term" value="F:protein tyrosine phosphatase activity"/>
    <property type="evidence" value="ECO:0007669"/>
    <property type="project" value="InterPro"/>
</dbReference>
<dbReference type="GO" id="GO:0009653">
    <property type="term" value="P:anatomical structure morphogenesis"/>
    <property type="evidence" value="ECO:0007669"/>
    <property type="project" value="UniProtKB-ARBA"/>
</dbReference>
<reference evidence="3" key="2">
    <citation type="submission" date="2021-04" db="EMBL/GenBank/DDBJ databases">
        <title>Genome-wide patterns of bracovirus chromosomal integration into multiple host tissues during parasitism.</title>
        <authorList>
            <person name="Chebbi M.A.C."/>
        </authorList>
    </citation>
    <scope>NUCLEOTIDE SEQUENCE</scope>
    <source>
        <tissue evidence="3">Whole body</tissue>
    </source>
</reference>
<dbReference type="PANTHER" id="PTHR19134">
    <property type="entry name" value="RECEPTOR-TYPE TYROSINE-PROTEIN PHOSPHATASE"/>
    <property type="match status" value="1"/>
</dbReference>
<sequence length="109" mass="12447">MKSLGKFWDITELNEGPLCRIYFILGERPKIVKVNECVLPGPIVVHGSKSIGRTCTFCAIDSCLYQLVGTATISVSSVVLKIRQQRNFNIPSVRQYIFIHMLLHYYLKK</sequence>
<dbReference type="PANTHER" id="PTHR19134:SF449">
    <property type="entry name" value="TYROSINE-PROTEIN PHOSPHATASE 1"/>
    <property type="match status" value="1"/>
</dbReference>